<gene>
    <name evidence="3" type="ORF">ACJMK2_016547</name>
</gene>
<name>A0ABD3UUT1_SINWO</name>
<dbReference type="AlphaFoldDB" id="A0ABD3UUT1"/>
<reference evidence="3 4" key="1">
    <citation type="submission" date="2024-11" db="EMBL/GenBank/DDBJ databases">
        <title>Chromosome-level genome assembly of the freshwater bivalve Anodonta woodiana.</title>
        <authorList>
            <person name="Chen X."/>
        </authorList>
    </citation>
    <scope>NUCLEOTIDE SEQUENCE [LARGE SCALE GENOMIC DNA]</scope>
    <source>
        <strain evidence="3">MN2024</strain>
        <tissue evidence="3">Gills</tissue>
    </source>
</reference>
<keyword evidence="1" id="KW-1133">Transmembrane helix</keyword>
<evidence type="ECO:0000256" key="2">
    <source>
        <dbReference type="SAM" id="SignalP"/>
    </source>
</evidence>
<organism evidence="3 4">
    <name type="scientific">Sinanodonta woodiana</name>
    <name type="common">Chinese pond mussel</name>
    <name type="synonym">Anodonta woodiana</name>
    <dbReference type="NCBI Taxonomy" id="1069815"/>
    <lineage>
        <taxon>Eukaryota</taxon>
        <taxon>Metazoa</taxon>
        <taxon>Spiralia</taxon>
        <taxon>Lophotrochozoa</taxon>
        <taxon>Mollusca</taxon>
        <taxon>Bivalvia</taxon>
        <taxon>Autobranchia</taxon>
        <taxon>Heteroconchia</taxon>
        <taxon>Palaeoheterodonta</taxon>
        <taxon>Unionida</taxon>
        <taxon>Unionoidea</taxon>
        <taxon>Unionidae</taxon>
        <taxon>Unioninae</taxon>
        <taxon>Sinanodonta</taxon>
    </lineage>
</organism>
<feature type="chain" id="PRO_5044774213" evidence="2">
    <location>
        <begin position="22"/>
        <end position="175"/>
    </location>
</feature>
<keyword evidence="1" id="KW-0812">Transmembrane</keyword>
<keyword evidence="4" id="KW-1185">Reference proteome</keyword>
<dbReference type="Proteomes" id="UP001634394">
    <property type="component" value="Unassembled WGS sequence"/>
</dbReference>
<proteinExistence type="predicted"/>
<evidence type="ECO:0000313" key="3">
    <source>
        <dbReference type="EMBL" id="KAL3852942.1"/>
    </source>
</evidence>
<keyword evidence="1" id="KW-0472">Membrane</keyword>
<sequence length="175" mass="18966">MAVKYLLALTLLASTIELALADSQCNYSDGKVLFCDSCCEYDCCNDGINAVIIGGSVGGAFVLTLIITLCSVCVRRRRIVSRAQIRVHRTPTIYVVTRSVQTAGVNPDIPVTGATGRPVYNLNVPQTGPYSYEQPITFARVLSGFTPRTEILAAEPPPPYSSQKSIDNPLYSIIF</sequence>
<keyword evidence="2" id="KW-0732">Signal</keyword>
<comment type="caution">
    <text evidence="3">The sequence shown here is derived from an EMBL/GenBank/DDBJ whole genome shotgun (WGS) entry which is preliminary data.</text>
</comment>
<protein>
    <submittedName>
        <fullName evidence="3">Uncharacterized protein</fullName>
    </submittedName>
</protein>
<accession>A0ABD3UUT1</accession>
<evidence type="ECO:0000313" key="4">
    <source>
        <dbReference type="Proteomes" id="UP001634394"/>
    </source>
</evidence>
<evidence type="ECO:0000256" key="1">
    <source>
        <dbReference type="SAM" id="Phobius"/>
    </source>
</evidence>
<feature type="transmembrane region" description="Helical" evidence="1">
    <location>
        <begin position="50"/>
        <end position="74"/>
    </location>
</feature>
<dbReference type="EMBL" id="JBJQND010000015">
    <property type="protein sequence ID" value="KAL3852942.1"/>
    <property type="molecule type" value="Genomic_DNA"/>
</dbReference>
<feature type="signal peptide" evidence="2">
    <location>
        <begin position="1"/>
        <end position="21"/>
    </location>
</feature>